<sequence length="122" mass="13673">MKEEKGALVKALELCKNLSVNLTHIESRPSVNNAGNEYDFFMDCKCEASVKEDFLSQLKSLALSVKVLARTPSEDEGTFLSYIGYSLFFSIPPPQVRLFLCLVYMYCLMPQPKYSGTSDKGP</sequence>
<dbReference type="PROSITE" id="PS51671">
    <property type="entry name" value="ACT"/>
    <property type="match status" value="1"/>
</dbReference>
<accession>A0AA35RN67</accession>
<comment type="caution">
    <text evidence="2">The sequence shown here is derived from an EMBL/GenBank/DDBJ whole genome shotgun (WGS) entry which is preliminary data.</text>
</comment>
<keyword evidence="3" id="KW-1185">Reference proteome</keyword>
<feature type="non-terminal residue" evidence="2">
    <location>
        <position position="122"/>
    </location>
</feature>
<proteinExistence type="predicted"/>
<evidence type="ECO:0000259" key="1">
    <source>
        <dbReference type="PROSITE" id="PS51671"/>
    </source>
</evidence>
<dbReference type="InterPro" id="IPR045865">
    <property type="entry name" value="ACT-like_dom_sf"/>
</dbReference>
<name>A0AA35RN67_GEOBA</name>
<dbReference type="Proteomes" id="UP001174909">
    <property type="component" value="Unassembled WGS sequence"/>
</dbReference>
<dbReference type="InterPro" id="IPR002912">
    <property type="entry name" value="ACT_dom"/>
</dbReference>
<evidence type="ECO:0000313" key="3">
    <source>
        <dbReference type="Proteomes" id="UP001174909"/>
    </source>
</evidence>
<dbReference type="Gene3D" id="3.30.70.260">
    <property type="match status" value="1"/>
</dbReference>
<protein>
    <recommendedName>
        <fullName evidence="1">ACT domain-containing protein</fullName>
    </recommendedName>
</protein>
<gene>
    <name evidence="2" type="ORF">GBAR_LOCUS8910</name>
</gene>
<dbReference type="EMBL" id="CASHTH010001346">
    <property type="protein sequence ID" value="CAI8014194.1"/>
    <property type="molecule type" value="Genomic_DNA"/>
</dbReference>
<feature type="domain" description="ACT" evidence="1">
    <location>
        <begin position="1"/>
        <end position="73"/>
    </location>
</feature>
<evidence type="ECO:0000313" key="2">
    <source>
        <dbReference type="EMBL" id="CAI8014194.1"/>
    </source>
</evidence>
<reference evidence="2" key="1">
    <citation type="submission" date="2023-03" db="EMBL/GenBank/DDBJ databases">
        <authorList>
            <person name="Steffen K."/>
            <person name="Cardenas P."/>
        </authorList>
    </citation>
    <scope>NUCLEOTIDE SEQUENCE</scope>
</reference>
<dbReference type="SUPFAM" id="SSF55021">
    <property type="entry name" value="ACT-like"/>
    <property type="match status" value="1"/>
</dbReference>
<dbReference type="AlphaFoldDB" id="A0AA35RN67"/>
<organism evidence="2 3">
    <name type="scientific">Geodia barretti</name>
    <name type="common">Barrett's horny sponge</name>
    <dbReference type="NCBI Taxonomy" id="519541"/>
    <lineage>
        <taxon>Eukaryota</taxon>
        <taxon>Metazoa</taxon>
        <taxon>Porifera</taxon>
        <taxon>Demospongiae</taxon>
        <taxon>Heteroscleromorpha</taxon>
        <taxon>Tetractinellida</taxon>
        <taxon>Astrophorina</taxon>
        <taxon>Geodiidae</taxon>
        <taxon>Geodia</taxon>
    </lineage>
</organism>